<gene>
    <name evidence="2" type="ORF">PAL_GLEAN10020740</name>
</gene>
<evidence type="ECO:0000256" key="1">
    <source>
        <dbReference type="SAM" id="MobiDB-lite"/>
    </source>
</evidence>
<proteinExistence type="predicted"/>
<keyword evidence="3" id="KW-1185">Reference proteome</keyword>
<feature type="region of interest" description="Disordered" evidence="1">
    <location>
        <begin position="90"/>
        <end position="111"/>
    </location>
</feature>
<sequence length="111" mass="12704">MHACVFAERCVIPHRKESVHEDEYRECSEPPEPDCEEQHTLAQPFDKRLRAHACVRVASSTWRWAVLVRPRTELGTEAIRAVFTLQSPQLEVDPQAETTTGHNGLFQNAPR</sequence>
<evidence type="ECO:0000313" key="3">
    <source>
        <dbReference type="Proteomes" id="UP000010552"/>
    </source>
</evidence>
<protein>
    <submittedName>
        <fullName evidence="2">Uncharacterized protein</fullName>
    </submittedName>
</protein>
<name>L5JSF5_PTEAL</name>
<dbReference type="AlphaFoldDB" id="L5JSF5"/>
<dbReference type="Proteomes" id="UP000010552">
    <property type="component" value="Unassembled WGS sequence"/>
</dbReference>
<evidence type="ECO:0000313" key="2">
    <source>
        <dbReference type="EMBL" id="ELK01123.1"/>
    </source>
</evidence>
<accession>L5JSF5</accession>
<organism evidence="2 3">
    <name type="scientific">Pteropus alecto</name>
    <name type="common">Black flying fox</name>
    <dbReference type="NCBI Taxonomy" id="9402"/>
    <lineage>
        <taxon>Eukaryota</taxon>
        <taxon>Metazoa</taxon>
        <taxon>Chordata</taxon>
        <taxon>Craniata</taxon>
        <taxon>Vertebrata</taxon>
        <taxon>Euteleostomi</taxon>
        <taxon>Mammalia</taxon>
        <taxon>Eutheria</taxon>
        <taxon>Laurasiatheria</taxon>
        <taxon>Chiroptera</taxon>
        <taxon>Yinpterochiroptera</taxon>
        <taxon>Pteropodoidea</taxon>
        <taxon>Pteropodidae</taxon>
        <taxon>Pteropodinae</taxon>
        <taxon>Pteropus</taxon>
    </lineage>
</organism>
<dbReference type="EMBL" id="KB031153">
    <property type="protein sequence ID" value="ELK01123.1"/>
    <property type="molecule type" value="Genomic_DNA"/>
</dbReference>
<reference evidence="3" key="1">
    <citation type="journal article" date="2013" name="Science">
        <title>Comparative analysis of bat genomes provides insight into the evolution of flight and immunity.</title>
        <authorList>
            <person name="Zhang G."/>
            <person name="Cowled C."/>
            <person name="Shi Z."/>
            <person name="Huang Z."/>
            <person name="Bishop-Lilly K.A."/>
            <person name="Fang X."/>
            <person name="Wynne J.W."/>
            <person name="Xiong Z."/>
            <person name="Baker M.L."/>
            <person name="Zhao W."/>
            <person name="Tachedjian M."/>
            <person name="Zhu Y."/>
            <person name="Zhou P."/>
            <person name="Jiang X."/>
            <person name="Ng J."/>
            <person name="Yang L."/>
            <person name="Wu L."/>
            <person name="Xiao J."/>
            <person name="Feng Y."/>
            <person name="Chen Y."/>
            <person name="Sun X."/>
            <person name="Zhang Y."/>
            <person name="Marsh G.A."/>
            <person name="Crameri G."/>
            <person name="Broder C.C."/>
            <person name="Frey K.G."/>
            <person name="Wang L.F."/>
            <person name="Wang J."/>
        </authorList>
    </citation>
    <scope>NUCLEOTIDE SEQUENCE [LARGE SCALE GENOMIC DNA]</scope>
</reference>
<feature type="compositionally biased region" description="Polar residues" evidence="1">
    <location>
        <begin position="96"/>
        <end position="111"/>
    </location>
</feature>
<dbReference type="InParanoid" id="L5JSF5"/>